<feature type="transmembrane region" description="Helical" evidence="1">
    <location>
        <begin position="53"/>
        <end position="72"/>
    </location>
</feature>
<dbReference type="PANTHER" id="PTHR43471">
    <property type="entry name" value="ABC TRANSPORTER PERMEASE"/>
    <property type="match status" value="1"/>
</dbReference>
<keyword evidence="3" id="KW-1185">Reference proteome</keyword>
<comment type="caution">
    <text evidence="2">The sequence shown here is derived from an EMBL/GenBank/DDBJ whole genome shotgun (WGS) entry which is preliminary data.</text>
</comment>
<feature type="transmembrane region" description="Helical" evidence="1">
    <location>
        <begin position="172"/>
        <end position="194"/>
    </location>
</feature>
<dbReference type="EMBL" id="LVJZ01000003">
    <property type="protein sequence ID" value="ODB95413.1"/>
    <property type="molecule type" value="Genomic_DNA"/>
</dbReference>
<name>A0A1E2UL18_9GAMM</name>
<evidence type="ECO:0000313" key="3">
    <source>
        <dbReference type="Proteomes" id="UP000094849"/>
    </source>
</evidence>
<feature type="transmembrane region" description="Helical" evidence="1">
    <location>
        <begin position="109"/>
        <end position="129"/>
    </location>
</feature>
<dbReference type="OrthoDB" id="5333425at2"/>
<feature type="transmembrane region" description="Helical" evidence="1">
    <location>
        <begin position="141"/>
        <end position="160"/>
    </location>
</feature>
<feature type="transmembrane region" description="Helical" evidence="1">
    <location>
        <begin position="84"/>
        <end position="102"/>
    </location>
</feature>
<feature type="transmembrane region" description="Helical" evidence="1">
    <location>
        <begin position="250"/>
        <end position="269"/>
    </location>
</feature>
<dbReference type="GO" id="GO:0005886">
    <property type="term" value="C:plasma membrane"/>
    <property type="evidence" value="ECO:0007669"/>
    <property type="project" value="UniProtKB-SubCell"/>
</dbReference>
<dbReference type="AlphaFoldDB" id="A0A1E2UL18"/>
<evidence type="ECO:0000313" key="2">
    <source>
        <dbReference type="EMBL" id="ODB95413.1"/>
    </source>
</evidence>
<keyword evidence="1" id="KW-1133">Transmembrane helix</keyword>
<protein>
    <submittedName>
        <fullName evidence="2">ABC transporter permease</fullName>
    </submittedName>
</protein>
<keyword evidence="1" id="KW-0812">Transmembrane</keyword>
<gene>
    <name evidence="2" type="ORF">A3196_00775</name>
</gene>
<dbReference type="Proteomes" id="UP000094849">
    <property type="component" value="Unassembled WGS sequence"/>
</dbReference>
<accession>A0A1E2UL18</accession>
<sequence>MRYLWLAAYTDIIESLRARWFMVYAMVFGGLVVILFAFGLAESRIMGFTGLSRLLITYIQLSMAILPIFVLITTVRSVAGDREAGVFEYLLSLPITLGAWFWGRVIGRFFVVFLPVFVAMLGATAWGLLKGVSAPWHLLVYYTGLLMALAWCFLGIGMLISTLARSADVAQGAAFVVWLTLLLFLDLILLGVLIQEQLPPETAVGIALANPMQVFRTATMMLFDPQLVLLGPTAYVILDSFGQTGYIVYAMLYPIALGTLCAALGYQYFKRSDLP</sequence>
<reference evidence="2 3" key="1">
    <citation type="submission" date="2016-03" db="EMBL/GenBank/DDBJ databases">
        <title>Chemosynthetic sulphur-oxidizing symbionts of marine invertebrate animals are capable of nitrogen fixation.</title>
        <authorList>
            <person name="Petersen J.M."/>
            <person name="Kemper A."/>
            <person name="Gruber-Vodicka H."/>
            <person name="Cardini U."/>
            <person name="Geest Mvander."/>
            <person name="Kleiner M."/>
            <person name="Bulgheresi S."/>
            <person name="Fussmann M."/>
            <person name="Herbold C."/>
            <person name="Seah B.K.B."/>
            <person name="Antony C.Paul."/>
            <person name="Liu D."/>
            <person name="Belitz A."/>
            <person name="Weber M."/>
        </authorList>
    </citation>
    <scope>NUCLEOTIDE SEQUENCE [LARGE SCALE GENOMIC DNA]</scope>
    <source>
        <strain evidence="2">G_D</strain>
    </source>
</reference>
<dbReference type="PANTHER" id="PTHR43471:SF1">
    <property type="entry name" value="ABC TRANSPORTER PERMEASE PROTEIN NOSY-RELATED"/>
    <property type="match status" value="1"/>
</dbReference>
<dbReference type="STRING" id="1818881.A3196_00775"/>
<organism evidence="2 3">
    <name type="scientific">Candidatus Thiodiazotropha endoloripes</name>
    <dbReference type="NCBI Taxonomy" id="1818881"/>
    <lineage>
        <taxon>Bacteria</taxon>
        <taxon>Pseudomonadati</taxon>
        <taxon>Pseudomonadota</taxon>
        <taxon>Gammaproteobacteria</taxon>
        <taxon>Chromatiales</taxon>
        <taxon>Sedimenticolaceae</taxon>
        <taxon>Candidatus Thiodiazotropha</taxon>
    </lineage>
</organism>
<dbReference type="RefSeq" id="WP_069003847.1">
    <property type="nucleotide sequence ID" value="NZ_LVJW01000006.1"/>
</dbReference>
<dbReference type="GO" id="GO:0140359">
    <property type="term" value="F:ABC-type transporter activity"/>
    <property type="evidence" value="ECO:0007669"/>
    <property type="project" value="InterPro"/>
</dbReference>
<proteinExistence type="predicted"/>
<dbReference type="Pfam" id="PF12679">
    <property type="entry name" value="ABC2_membrane_2"/>
    <property type="match status" value="1"/>
</dbReference>
<evidence type="ECO:0000256" key="1">
    <source>
        <dbReference type="SAM" id="Phobius"/>
    </source>
</evidence>
<keyword evidence="1" id="KW-0472">Membrane</keyword>
<feature type="transmembrane region" description="Helical" evidence="1">
    <location>
        <begin position="20"/>
        <end position="41"/>
    </location>
</feature>